<dbReference type="PRINTS" id="PR00449">
    <property type="entry name" value="RASTRNSFRMNG"/>
</dbReference>
<dbReference type="PROSITE" id="PS51421">
    <property type="entry name" value="RAS"/>
    <property type="match status" value="1"/>
</dbReference>
<dbReference type="RefSeq" id="XP_011027694.1">
    <property type="nucleotide sequence ID" value="XM_011029392.1"/>
</dbReference>
<dbReference type="PANTHER" id="PTHR47992">
    <property type="entry name" value="PROTEIN PHOSPHATASE"/>
    <property type="match status" value="1"/>
</dbReference>
<comment type="catalytic activity">
    <reaction evidence="21">
        <text>O-phospho-L-threonyl-[protein] + H2O = L-threonyl-[protein] + phosphate</text>
        <dbReference type="Rhea" id="RHEA:47004"/>
        <dbReference type="Rhea" id="RHEA-COMP:11060"/>
        <dbReference type="Rhea" id="RHEA-COMP:11605"/>
        <dbReference type="ChEBI" id="CHEBI:15377"/>
        <dbReference type="ChEBI" id="CHEBI:30013"/>
        <dbReference type="ChEBI" id="CHEBI:43474"/>
        <dbReference type="ChEBI" id="CHEBI:61977"/>
        <dbReference type="EC" id="3.1.3.16"/>
    </reaction>
</comment>
<evidence type="ECO:0000256" key="7">
    <source>
        <dbReference type="ARBA" id="ARBA00022448"/>
    </source>
</evidence>
<keyword evidence="18" id="KW-0449">Lipoprotein</keyword>
<evidence type="ECO:0000313" key="27">
    <source>
        <dbReference type="RefSeq" id="XP_011027694.1"/>
    </source>
</evidence>
<keyword evidence="12" id="KW-0460">Magnesium</keyword>
<keyword evidence="9" id="KW-0479">Metal-binding</keyword>
<evidence type="ECO:0000256" key="17">
    <source>
        <dbReference type="ARBA" id="ARBA00023211"/>
    </source>
</evidence>
<dbReference type="PROSITE" id="PS01032">
    <property type="entry name" value="PPM_1"/>
    <property type="match status" value="1"/>
</dbReference>
<dbReference type="InterPro" id="IPR036457">
    <property type="entry name" value="PPM-type-like_dom_sf"/>
</dbReference>
<dbReference type="Gene3D" id="3.60.40.10">
    <property type="entry name" value="PPM-type phosphatase domain"/>
    <property type="match status" value="1"/>
</dbReference>
<keyword evidence="8" id="KW-1003">Cell membrane</keyword>
<dbReference type="NCBIfam" id="TIGR00231">
    <property type="entry name" value="small_GTP"/>
    <property type="match status" value="1"/>
</dbReference>
<dbReference type="GO" id="GO:0005525">
    <property type="term" value="F:GTP binding"/>
    <property type="evidence" value="ECO:0007669"/>
    <property type="project" value="UniProtKB-KW"/>
</dbReference>
<dbReference type="CDD" id="cd00143">
    <property type="entry name" value="PP2Cc"/>
    <property type="match status" value="1"/>
</dbReference>
<evidence type="ECO:0000256" key="8">
    <source>
        <dbReference type="ARBA" id="ARBA00022475"/>
    </source>
</evidence>
<reference evidence="27" key="1">
    <citation type="submission" date="2025-08" db="UniProtKB">
        <authorList>
            <consortium name="RefSeq"/>
        </authorList>
    </citation>
    <scope>IDENTIFICATION</scope>
</reference>
<evidence type="ECO:0000256" key="6">
    <source>
        <dbReference type="ARBA" id="ARBA00013081"/>
    </source>
</evidence>
<evidence type="ECO:0000259" key="25">
    <source>
        <dbReference type="PROSITE" id="PS51746"/>
    </source>
</evidence>
<keyword evidence="11 23" id="KW-0378">Hydrolase</keyword>
<evidence type="ECO:0000256" key="24">
    <source>
        <dbReference type="SAM" id="MobiDB-lite"/>
    </source>
</evidence>
<dbReference type="PROSITE" id="PS51420">
    <property type="entry name" value="RHO"/>
    <property type="match status" value="1"/>
</dbReference>
<gene>
    <name evidence="27" type="primary">LOC105127911</name>
</gene>
<dbReference type="SMART" id="SM00175">
    <property type="entry name" value="RAB"/>
    <property type="match status" value="1"/>
</dbReference>
<proteinExistence type="inferred from homology"/>
<comment type="cofactor">
    <cofactor evidence="2">
        <name>Mg(2+)</name>
        <dbReference type="ChEBI" id="CHEBI:18420"/>
    </cofactor>
</comment>
<evidence type="ECO:0000256" key="1">
    <source>
        <dbReference type="ARBA" id="ARBA00001936"/>
    </source>
</evidence>
<accession>A0AAJ6UE46</accession>
<evidence type="ECO:0000256" key="4">
    <source>
        <dbReference type="ARBA" id="ARBA00006270"/>
    </source>
</evidence>
<keyword evidence="15" id="KW-0342">GTP-binding</keyword>
<dbReference type="InterPro" id="IPR005225">
    <property type="entry name" value="Small_GTP-bd"/>
</dbReference>
<comment type="catalytic activity">
    <reaction evidence="20">
        <text>O-phospho-L-seryl-[protein] + H2O = L-seryl-[protein] + phosphate</text>
        <dbReference type="Rhea" id="RHEA:20629"/>
        <dbReference type="Rhea" id="RHEA-COMP:9863"/>
        <dbReference type="Rhea" id="RHEA-COMP:11604"/>
        <dbReference type="ChEBI" id="CHEBI:15377"/>
        <dbReference type="ChEBI" id="CHEBI:29999"/>
        <dbReference type="ChEBI" id="CHEBI:43474"/>
        <dbReference type="ChEBI" id="CHEBI:83421"/>
        <dbReference type="EC" id="3.1.3.16"/>
    </reaction>
</comment>
<evidence type="ECO:0000256" key="3">
    <source>
        <dbReference type="ARBA" id="ARBA00004342"/>
    </source>
</evidence>
<keyword evidence="10" id="KW-0547">Nucleotide-binding</keyword>
<comment type="cofactor">
    <cofactor evidence="1">
        <name>Mn(2+)</name>
        <dbReference type="ChEBI" id="CHEBI:29035"/>
    </cofactor>
</comment>
<evidence type="ECO:0000256" key="23">
    <source>
        <dbReference type="RuleBase" id="RU003465"/>
    </source>
</evidence>
<keyword evidence="17" id="KW-0464">Manganese</keyword>
<evidence type="ECO:0000256" key="19">
    <source>
        <dbReference type="ARBA" id="ARBA00023289"/>
    </source>
</evidence>
<dbReference type="InterPro" id="IPR001932">
    <property type="entry name" value="PPM-type_phosphatase-like_dom"/>
</dbReference>
<dbReference type="GO" id="GO:0046872">
    <property type="term" value="F:metal ion binding"/>
    <property type="evidence" value="ECO:0007669"/>
    <property type="project" value="UniProtKB-KW"/>
</dbReference>
<dbReference type="InterPro" id="IPR001806">
    <property type="entry name" value="Small_GTPase"/>
</dbReference>
<dbReference type="GO" id="GO:0005886">
    <property type="term" value="C:plasma membrane"/>
    <property type="evidence" value="ECO:0007669"/>
    <property type="project" value="UniProtKB-SubCell"/>
</dbReference>
<dbReference type="SMART" id="SM00177">
    <property type="entry name" value="ARF"/>
    <property type="match status" value="1"/>
</dbReference>
<keyword evidence="19" id="KW-0636">Prenylation</keyword>
<sequence length="607" mass="67065">MEVPSTSQQEFEYLFKLLLIGDSGVGKSTLLLSFTSKNFEDLSPTIGVDFKVKHVTIGGKKLKLAIWDTAGQERFRTLTSSYYRGAQGIIMVYDVTRRETFTNLSEIWAKEIDLYSTNQDCIKMLVGNKVDKESERVVTKKEGIDFAREYGCLFLECSAKTRVNVEQCFEELVLKILETPSLLAEGSSSVKKNIFKQKPPEDVTTSSCCSCILWFSCHLRYNIVFYVNRQHQANKIFFFNLKSSIRHSTAIPSSAFTFPLSQLFQPINLTASTSPPSPVGDDVDAHPPLPSPPPRHLSQSESTSLSSNIIMISGRDPDALFSGGGISFLNGSGGARFSYGYSSFKGKRASMEDFYETSISEVDGQMVAFFGVFDGHGGARTAEYLKNNLFKNLSSHPDFIRDTKTAIVEAFRQTDAEYLHEEKAHQKDAGSTASTAVLLGDRLLVANVGDSRVVACRAGSAIPLSIDHKPDRSDERQRIEEAGGFVVWAGTWRVGGVLAVSRAFGDKLLKPYVVAEPEIQEEEIDGVEFIIVASDGLWNALTNKDAVALVQDITDAEAASRKLIQEAYARGSTDNITCVVVRFDWPPVLSSDLKTHEQAHQDPKLSQ</sequence>
<dbReference type="Proteomes" id="UP000694918">
    <property type="component" value="Unplaced"/>
</dbReference>
<evidence type="ECO:0000256" key="18">
    <source>
        <dbReference type="ARBA" id="ARBA00023288"/>
    </source>
</evidence>
<evidence type="ECO:0000256" key="20">
    <source>
        <dbReference type="ARBA" id="ARBA00047761"/>
    </source>
</evidence>
<dbReference type="GO" id="GO:0003924">
    <property type="term" value="F:GTPase activity"/>
    <property type="evidence" value="ECO:0007669"/>
    <property type="project" value="InterPro"/>
</dbReference>
<dbReference type="GO" id="GO:0004722">
    <property type="term" value="F:protein serine/threonine phosphatase activity"/>
    <property type="evidence" value="ECO:0007669"/>
    <property type="project" value="UniProtKB-EC"/>
</dbReference>
<evidence type="ECO:0000256" key="22">
    <source>
        <dbReference type="ARBA" id="ARBA00060176"/>
    </source>
</evidence>
<evidence type="ECO:0000256" key="15">
    <source>
        <dbReference type="ARBA" id="ARBA00023134"/>
    </source>
</evidence>
<dbReference type="Pfam" id="PF00071">
    <property type="entry name" value="Ras"/>
    <property type="match status" value="1"/>
</dbReference>
<comment type="function">
    <text evidence="22">Intracellular vesicle trafficking and protein transport.</text>
</comment>
<organism evidence="26 27">
    <name type="scientific">Populus euphratica</name>
    <name type="common">Euphrates poplar</name>
    <dbReference type="NCBI Taxonomy" id="75702"/>
    <lineage>
        <taxon>Eukaryota</taxon>
        <taxon>Viridiplantae</taxon>
        <taxon>Streptophyta</taxon>
        <taxon>Embryophyta</taxon>
        <taxon>Tracheophyta</taxon>
        <taxon>Spermatophyta</taxon>
        <taxon>Magnoliopsida</taxon>
        <taxon>eudicotyledons</taxon>
        <taxon>Gunneridae</taxon>
        <taxon>Pentapetalae</taxon>
        <taxon>rosids</taxon>
        <taxon>fabids</taxon>
        <taxon>Malpighiales</taxon>
        <taxon>Salicaceae</taxon>
        <taxon>Saliceae</taxon>
        <taxon>Populus</taxon>
    </lineage>
</organism>
<dbReference type="Pfam" id="PF00481">
    <property type="entry name" value="PP2C"/>
    <property type="match status" value="1"/>
</dbReference>
<evidence type="ECO:0000256" key="12">
    <source>
        <dbReference type="ARBA" id="ARBA00022842"/>
    </source>
</evidence>
<dbReference type="PROSITE" id="PS51417">
    <property type="entry name" value="ARF"/>
    <property type="match status" value="1"/>
</dbReference>
<evidence type="ECO:0000256" key="16">
    <source>
        <dbReference type="ARBA" id="ARBA00023136"/>
    </source>
</evidence>
<evidence type="ECO:0000256" key="5">
    <source>
        <dbReference type="ARBA" id="ARBA00006702"/>
    </source>
</evidence>
<dbReference type="SMART" id="SM00332">
    <property type="entry name" value="PP2Cc"/>
    <property type="match status" value="1"/>
</dbReference>
<evidence type="ECO:0000256" key="10">
    <source>
        <dbReference type="ARBA" id="ARBA00022741"/>
    </source>
</evidence>
<dbReference type="SUPFAM" id="SSF52540">
    <property type="entry name" value="P-loop containing nucleoside triphosphate hydrolases"/>
    <property type="match status" value="1"/>
</dbReference>
<protein>
    <recommendedName>
        <fullName evidence="6">protein-serine/threonine phosphatase</fullName>
        <ecNumber evidence="6">3.1.3.16</ecNumber>
    </recommendedName>
</protein>
<dbReference type="InterPro" id="IPR000222">
    <property type="entry name" value="PP2C_BS"/>
</dbReference>
<dbReference type="GeneID" id="105127911"/>
<dbReference type="GO" id="GO:0015031">
    <property type="term" value="P:protein transport"/>
    <property type="evidence" value="ECO:0007669"/>
    <property type="project" value="UniProtKB-KW"/>
</dbReference>
<dbReference type="EC" id="3.1.3.16" evidence="6"/>
<dbReference type="InterPro" id="IPR015655">
    <property type="entry name" value="PP2C"/>
</dbReference>
<evidence type="ECO:0000256" key="21">
    <source>
        <dbReference type="ARBA" id="ARBA00048336"/>
    </source>
</evidence>
<dbReference type="SMART" id="SM00176">
    <property type="entry name" value="RAN"/>
    <property type="match status" value="1"/>
</dbReference>
<dbReference type="SMART" id="SM00173">
    <property type="entry name" value="RAS"/>
    <property type="match status" value="1"/>
</dbReference>
<comment type="similarity">
    <text evidence="4">Belongs to the small GTPase superfamily. Rab family.</text>
</comment>
<dbReference type="InterPro" id="IPR027417">
    <property type="entry name" value="P-loop_NTPase"/>
</dbReference>
<keyword evidence="26" id="KW-1185">Reference proteome</keyword>
<comment type="similarity">
    <text evidence="5 23">Belongs to the PP2C family.</text>
</comment>
<keyword evidence="14" id="KW-0653">Protein transport</keyword>
<name>A0AAJ6UE46_POPEU</name>
<keyword evidence="7" id="KW-0813">Transport</keyword>
<dbReference type="AlphaFoldDB" id="A0AAJ6UE46"/>
<keyword evidence="13 23" id="KW-0904">Protein phosphatase</keyword>
<feature type="region of interest" description="Disordered" evidence="24">
    <location>
        <begin position="274"/>
        <end position="301"/>
    </location>
</feature>
<evidence type="ECO:0000256" key="9">
    <source>
        <dbReference type="ARBA" id="ARBA00022723"/>
    </source>
</evidence>
<dbReference type="Gene3D" id="3.40.50.300">
    <property type="entry name" value="P-loop containing nucleotide triphosphate hydrolases"/>
    <property type="match status" value="1"/>
</dbReference>
<evidence type="ECO:0000313" key="26">
    <source>
        <dbReference type="Proteomes" id="UP000694918"/>
    </source>
</evidence>
<evidence type="ECO:0000256" key="13">
    <source>
        <dbReference type="ARBA" id="ARBA00022912"/>
    </source>
</evidence>
<evidence type="ECO:0000256" key="11">
    <source>
        <dbReference type="ARBA" id="ARBA00022801"/>
    </source>
</evidence>
<dbReference type="PROSITE" id="PS51746">
    <property type="entry name" value="PPM_2"/>
    <property type="match status" value="1"/>
</dbReference>
<evidence type="ECO:0000256" key="14">
    <source>
        <dbReference type="ARBA" id="ARBA00022927"/>
    </source>
</evidence>
<keyword evidence="16" id="KW-0472">Membrane</keyword>
<comment type="subcellular location">
    <subcellularLocation>
        <location evidence="3">Cell membrane</location>
        <topology evidence="3">Lipid-anchor</topology>
        <orientation evidence="3">Cytoplasmic side</orientation>
    </subcellularLocation>
</comment>
<dbReference type="FunFam" id="3.60.40.10:FF:000011">
    <property type="entry name" value="probable protein phosphatase 2C 59"/>
    <property type="match status" value="1"/>
</dbReference>
<dbReference type="PROSITE" id="PS51419">
    <property type="entry name" value="RAB"/>
    <property type="match status" value="1"/>
</dbReference>
<dbReference type="SMART" id="SM00174">
    <property type="entry name" value="RHO"/>
    <property type="match status" value="1"/>
</dbReference>
<feature type="domain" description="PPM-type phosphatase" evidence="25">
    <location>
        <begin position="338"/>
        <end position="583"/>
    </location>
</feature>
<dbReference type="CDD" id="cd01863">
    <property type="entry name" value="Rab18"/>
    <property type="match status" value="1"/>
</dbReference>
<evidence type="ECO:0000256" key="2">
    <source>
        <dbReference type="ARBA" id="ARBA00001946"/>
    </source>
</evidence>
<dbReference type="FunFam" id="3.40.50.300:FF:000456">
    <property type="entry name" value="Ras-related protein RABC1"/>
    <property type="match status" value="1"/>
</dbReference>
<dbReference type="SUPFAM" id="SSF81606">
    <property type="entry name" value="PP2C-like"/>
    <property type="match status" value="1"/>
</dbReference>
<dbReference type="KEGG" id="peu:105127911"/>